<reference evidence="2" key="1">
    <citation type="submission" date="2022-09" db="EMBL/GenBank/DDBJ databases">
        <title>Aureispira anguillicida sp. nov., isolated from Leptocephalus of Japanese eel Anguilla japonica.</title>
        <authorList>
            <person name="Yuasa K."/>
            <person name="Mekata T."/>
            <person name="Ikunari K."/>
        </authorList>
    </citation>
    <scope>NUCLEOTIDE SEQUENCE</scope>
    <source>
        <strain evidence="2">EL160426</strain>
    </source>
</reference>
<dbReference type="EMBL" id="AP026867">
    <property type="protein sequence ID" value="BDS11472.1"/>
    <property type="molecule type" value="Genomic_DNA"/>
</dbReference>
<evidence type="ECO:0000313" key="2">
    <source>
        <dbReference type="EMBL" id="BDS11472.1"/>
    </source>
</evidence>
<sequence length="194" mass="22773">MKIVALLIFTLVSIINIYAQDKWKLVKNKNEIKVYVSEISGSNYYAFKAVMTVKSTEAEIIEVLRNVSNYPEWFAFTASAKLIQQTTNEQIFFMETDYPWPFSNECMNYNMRFVKEQGKNQKITITETDKKVDCKYSLKKASGYILLEPDKGNTRISYYFHSEPSQNIPSWLINPRIHEMPYQTFISLKEQLNI</sequence>
<feature type="domain" description="START" evidence="1">
    <location>
        <begin position="20"/>
        <end position="179"/>
    </location>
</feature>
<evidence type="ECO:0000259" key="1">
    <source>
        <dbReference type="Pfam" id="PF01852"/>
    </source>
</evidence>
<dbReference type="SUPFAM" id="SSF55961">
    <property type="entry name" value="Bet v1-like"/>
    <property type="match status" value="1"/>
</dbReference>
<dbReference type="GO" id="GO:0008289">
    <property type="term" value="F:lipid binding"/>
    <property type="evidence" value="ECO:0007669"/>
    <property type="project" value="InterPro"/>
</dbReference>
<protein>
    <submittedName>
        <fullName evidence="2">START domain-containing protein</fullName>
    </submittedName>
</protein>
<dbReference type="Proteomes" id="UP001060919">
    <property type="component" value="Chromosome"/>
</dbReference>
<dbReference type="Pfam" id="PF01852">
    <property type="entry name" value="START"/>
    <property type="match status" value="1"/>
</dbReference>
<dbReference type="InterPro" id="IPR002913">
    <property type="entry name" value="START_lipid-bd_dom"/>
</dbReference>
<name>A0A916DT36_9BACT</name>
<dbReference type="RefSeq" id="WP_264792647.1">
    <property type="nucleotide sequence ID" value="NZ_AP026867.1"/>
</dbReference>
<keyword evidence="3" id="KW-1185">Reference proteome</keyword>
<dbReference type="Gene3D" id="3.30.530.20">
    <property type="match status" value="1"/>
</dbReference>
<evidence type="ECO:0000313" key="3">
    <source>
        <dbReference type="Proteomes" id="UP001060919"/>
    </source>
</evidence>
<proteinExistence type="predicted"/>
<dbReference type="InterPro" id="IPR023393">
    <property type="entry name" value="START-like_dom_sf"/>
</dbReference>
<gene>
    <name evidence="2" type="ORF">AsAng_0021860</name>
</gene>
<accession>A0A916DT36</accession>
<organism evidence="2 3">
    <name type="scientific">Aureispira anguillae</name>
    <dbReference type="NCBI Taxonomy" id="2864201"/>
    <lineage>
        <taxon>Bacteria</taxon>
        <taxon>Pseudomonadati</taxon>
        <taxon>Bacteroidota</taxon>
        <taxon>Saprospiria</taxon>
        <taxon>Saprospirales</taxon>
        <taxon>Saprospiraceae</taxon>
        <taxon>Aureispira</taxon>
    </lineage>
</organism>
<dbReference type="AlphaFoldDB" id="A0A916DT36"/>
<dbReference type="KEGG" id="aup:AsAng_0021860"/>